<sequence>MNLNTYKYFNEVAETRSIRRAADRLHVAPSAISRQIAILEQSLGTLLLERTNTGIQLTPAGLVLERFTRHMFRDMERVQESIRSLKGLRLGEVKIWVIEGLIMDFLPRTIADFNEQFPAIKFSVYSESSDRIAEALTRDEADIGIVYNVKGRPGIEIVAQYSEPVMCMVSPTHDFASRESLSLAEICSQQIALPITSFGLRQLFDHATTKSKLTPDILVSTNNLELTKAMAITGRTLAIAPALAARKELSDGRLRAIPIQEGDFSEATAAVCVHRDRQLSYAANEFLKRLVKAFQAATKSSTQLS</sequence>
<comment type="caution">
    <text evidence="9">The sequence shown here is derived from an EMBL/GenBank/DDBJ whole genome shotgun (WGS) entry which is preliminary data.</text>
</comment>
<evidence type="ECO:0000256" key="3">
    <source>
        <dbReference type="ARBA" id="ARBA00023125"/>
    </source>
</evidence>
<dbReference type="PANTHER" id="PTHR30419:SF8">
    <property type="entry name" value="NITROGEN ASSIMILATION TRANSCRIPTIONAL ACTIVATOR-RELATED"/>
    <property type="match status" value="1"/>
</dbReference>
<keyword evidence="3" id="KW-0238">DNA-binding</keyword>
<protein>
    <recommendedName>
        <fullName evidence="6">HTH-type transcriptional regulator TtuA</fullName>
    </recommendedName>
    <alternativeName>
        <fullName evidence="7">Tartrate utilization transcriptional regulator</fullName>
    </alternativeName>
</protein>
<dbReference type="InterPro" id="IPR050950">
    <property type="entry name" value="HTH-type_LysR_regulators"/>
</dbReference>
<evidence type="ECO:0000256" key="2">
    <source>
        <dbReference type="ARBA" id="ARBA00023015"/>
    </source>
</evidence>
<dbReference type="SUPFAM" id="SSF53850">
    <property type="entry name" value="Periplasmic binding protein-like II"/>
    <property type="match status" value="1"/>
</dbReference>
<dbReference type="Pfam" id="PF00126">
    <property type="entry name" value="HTH_1"/>
    <property type="match status" value="1"/>
</dbReference>
<dbReference type="Proteomes" id="UP000093111">
    <property type="component" value="Unassembled WGS sequence"/>
</dbReference>
<dbReference type="GO" id="GO:0005829">
    <property type="term" value="C:cytosol"/>
    <property type="evidence" value="ECO:0007669"/>
    <property type="project" value="TreeGrafter"/>
</dbReference>
<comment type="similarity">
    <text evidence="1">Belongs to the LysR transcriptional regulatory family.</text>
</comment>
<accession>A0A1C7NZR6</accession>
<dbReference type="EMBL" id="LGLV01000009">
    <property type="protein sequence ID" value="OBZ94502.1"/>
    <property type="molecule type" value="Genomic_DNA"/>
</dbReference>
<dbReference type="RefSeq" id="WP_068954952.1">
    <property type="nucleotide sequence ID" value="NZ_LGLV01000009.1"/>
</dbReference>
<dbReference type="SUPFAM" id="SSF46785">
    <property type="entry name" value="Winged helix' DNA-binding domain"/>
    <property type="match status" value="1"/>
</dbReference>
<dbReference type="STRING" id="1612624.ADU59_14975"/>
<comment type="function">
    <text evidence="5">Transcriptional regulator of the ttuABCDE tartrate utilization operon.</text>
</comment>
<keyword evidence="10" id="KW-1185">Reference proteome</keyword>
<dbReference type="InterPro" id="IPR005119">
    <property type="entry name" value="LysR_subst-bd"/>
</dbReference>
<evidence type="ECO:0000256" key="1">
    <source>
        <dbReference type="ARBA" id="ARBA00009437"/>
    </source>
</evidence>
<dbReference type="PROSITE" id="PS50931">
    <property type="entry name" value="HTH_LYSR"/>
    <property type="match status" value="1"/>
</dbReference>
<dbReference type="InterPro" id="IPR036388">
    <property type="entry name" value="WH-like_DNA-bd_sf"/>
</dbReference>
<evidence type="ECO:0000256" key="7">
    <source>
        <dbReference type="ARBA" id="ARBA00083243"/>
    </source>
</evidence>
<evidence type="ECO:0000256" key="5">
    <source>
        <dbReference type="ARBA" id="ARBA00054626"/>
    </source>
</evidence>
<dbReference type="InterPro" id="IPR036390">
    <property type="entry name" value="WH_DNA-bd_sf"/>
</dbReference>
<evidence type="ECO:0000313" key="10">
    <source>
        <dbReference type="Proteomes" id="UP000093111"/>
    </source>
</evidence>
<organism evidence="9 10">
    <name type="scientific">Pararhizobium polonicum</name>
    <dbReference type="NCBI Taxonomy" id="1612624"/>
    <lineage>
        <taxon>Bacteria</taxon>
        <taxon>Pseudomonadati</taxon>
        <taxon>Pseudomonadota</taxon>
        <taxon>Alphaproteobacteria</taxon>
        <taxon>Hyphomicrobiales</taxon>
        <taxon>Rhizobiaceae</taxon>
        <taxon>Rhizobium/Agrobacterium group</taxon>
        <taxon>Pararhizobium</taxon>
    </lineage>
</organism>
<dbReference type="PATRIC" id="fig|1612624.7.peg.4912"/>
<dbReference type="InterPro" id="IPR000847">
    <property type="entry name" value="LysR_HTH_N"/>
</dbReference>
<gene>
    <name evidence="9" type="ORF">ADU59_14975</name>
</gene>
<dbReference type="OrthoDB" id="5297263at2"/>
<proteinExistence type="inferred from homology"/>
<keyword evidence="2" id="KW-0805">Transcription regulation</keyword>
<evidence type="ECO:0000256" key="4">
    <source>
        <dbReference type="ARBA" id="ARBA00023163"/>
    </source>
</evidence>
<dbReference type="Pfam" id="PF03466">
    <property type="entry name" value="LysR_substrate"/>
    <property type="match status" value="1"/>
</dbReference>
<evidence type="ECO:0000313" key="9">
    <source>
        <dbReference type="EMBL" id="OBZ94502.1"/>
    </source>
</evidence>
<dbReference type="Gene3D" id="3.40.190.290">
    <property type="match status" value="1"/>
</dbReference>
<dbReference type="AlphaFoldDB" id="A0A1C7NZR6"/>
<dbReference type="GO" id="GO:0003700">
    <property type="term" value="F:DNA-binding transcription factor activity"/>
    <property type="evidence" value="ECO:0007669"/>
    <property type="project" value="InterPro"/>
</dbReference>
<dbReference type="FunFam" id="1.10.10.10:FF:000001">
    <property type="entry name" value="LysR family transcriptional regulator"/>
    <property type="match status" value="1"/>
</dbReference>
<feature type="domain" description="HTH lysR-type" evidence="8">
    <location>
        <begin position="1"/>
        <end position="58"/>
    </location>
</feature>
<dbReference type="Gene3D" id="1.10.10.10">
    <property type="entry name" value="Winged helix-like DNA-binding domain superfamily/Winged helix DNA-binding domain"/>
    <property type="match status" value="1"/>
</dbReference>
<evidence type="ECO:0000259" key="8">
    <source>
        <dbReference type="PROSITE" id="PS50931"/>
    </source>
</evidence>
<evidence type="ECO:0000256" key="6">
    <source>
        <dbReference type="ARBA" id="ARBA00067332"/>
    </source>
</evidence>
<name>A0A1C7NZR6_9HYPH</name>
<dbReference type="CDD" id="cd05466">
    <property type="entry name" value="PBP2_LTTR_substrate"/>
    <property type="match status" value="1"/>
</dbReference>
<keyword evidence="4" id="KW-0804">Transcription</keyword>
<reference evidence="9 10" key="1">
    <citation type="journal article" date="2016" name="Syst. Appl. Microbiol.">
        <title>Pararhizobium polonicum sp. nov. isolated from tumors on stone fruit rootstocks.</title>
        <authorList>
            <person name="Pulawska J."/>
            <person name="Kuzmanovic N."/>
            <person name="Willems A."/>
            <person name="Pothier J.F."/>
        </authorList>
    </citation>
    <scope>NUCLEOTIDE SEQUENCE [LARGE SCALE GENOMIC DNA]</scope>
    <source>
        <strain evidence="9 10">F5.1</strain>
    </source>
</reference>
<dbReference type="PANTHER" id="PTHR30419">
    <property type="entry name" value="HTH-TYPE TRANSCRIPTIONAL REGULATOR YBHD"/>
    <property type="match status" value="1"/>
</dbReference>
<dbReference type="GO" id="GO:0003677">
    <property type="term" value="F:DNA binding"/>
    <property type="evidence" value="ECO:0007669"/>
    <property type="project" value="UniProtKB-KW"/>
</dbReference>